<feature type="transmembrane region" description="Helical" evidence="1">
    <location>
        <begin position="55"/>
        <end position="79"/>
    </location>
</feature>
<feature type="transmembrane region" description="Helical" evidence="1">
    <location>
        <begin position="86"/>
        <end position="103"/>
    </location>
</feature>
<gene>
    <name evidence="2" type="ORF">A3A96_03905</name>
</gene>
<dbReference type="EMBL" id="MHWB01000003">
    <property type="protein sequence ID" value="OHB02546.1"/>
    <property type="molecule type" value="Genomic_DNA"/>
</dbReference>
<evidence type="ECO:0000256" key="1">
    <source>
        <dbReference type="SAM" id="Phobius"/>
    </source>
</evidence>
<feature type="transmembrane region" description="Helical" evidence="1">
    <location>
        <begin position="20"/>
        <end position="43"/>
    </location>
</feature>
<sequence>MLSNIDTKVISFFRKIYLPFSRFSLFVVFFWFGILKVLGLSSASGVVERLFEQTIPFMSFGLFFILFGLFECLIGILFLVKGFERIVIPLLFVHMITTLGPLFLLPEETWVKFLVPTLEGQYIIKNLVIVAVAIGIAAHLEPASPGNNSQVK</sequence>
<keyword evidence="1" id="KW-0812">Transmembrane</keyword>
<keyword evidence="1" id="KW-0472">Membrane</keyword>
<comment type="caution">
    <text evidence="2">The sequence shown here is derived from an EMBL/GenBank/DDBJ whole genome shotgun (WGS) entry which is preliminary data.</text>
</comment>
<organism evidence="2 3">
    <name type="scientific">Candidatus Zambryskibacteria bacterium RIFCSPLOWO2_01_FULL_39_39</name>
    <dbReference type="NCBI Taxonomy" id="1802758"/>
    <lineage>
        <taxon>Bacteria</taxon>
        <taxon>Candidatus Zambryskiibacteriota</taxon>
    </lineage>
</organism>
<reference evidence="2 3" key="1">
    <citation type="journal article" date="2016" name="Nat. Commun.">
        <title>Thousands of microbial genomes shed light on interconnected biogeochemical processes in an aquifer system.</title>
        <authorList>
            <person name="Anantharaman K."/>
            <person name="Brown C.T."/>
            <person name="Hug L.A."/>
            <person name="Sharon I."/>
            <person name="Castelle C.J."/>
            <person name="Probst A.J."/>
            <person name="Thomas B.C."/>
            <person name="Singh A."/>
            <person name="Wilkins M.J."/>
            <person name="Karaoz U."/>
            <person name="Brodie E.L."/>
            <person name="Williams K.H."/>
            <person name="Hubbard S.S."/>
            <person name="Banfield J.F."/>
        </authorList>
    </citation>
    <scope>NUCLEOTIDE SEQUENCE [LARGE SCALE GENOMIC DNA]</scope>
</reference>
<feature type="transmembrane region" description="Helical" evidence="1">
    <location>
        <begin position="123"/>
        <end position="140"/>
    </location>
</feature>
<name>A0A1G2TZ10_9BACT</name>
<protein>
    <recommendedName>
        <fullName evidence="4">DoxX family protein</fullName>
    </recommendedName>
</protein>
<evidence type="ECO:0000313" key="2">
    <source>
        <dbReference type="EMBL" id="OHB02546.1"/>
    </source>
</evidence>
<keyword evidence="1" id="KW-1133">Transmembrane helix</keyword>
<dbReference type="STRING" id="1802758.A3A96_03905"/>
<evidence type="ECO:0000313" key="3">
    <source>
        <dbReference type="Proteomes" id="UP000177707"/>
    </source>
</evidence>
<proteinExistence type="predicted"/>
<evidence type="ECO:0008006" key="4">
    <source>
        <dbReference type="Google" id="ProtNLM"/>
    </source>
</evidence>
<accession>A0A1G2TZ10</accession>
<dbReference type="AlphaFoldDB" id="A0A1G2TZ10"/>
<dbReference type="Proteomes" id="UP000177707">
    <property type="component" value="Unassembled WGS sequence"/>
</dbReference>